<feature type="signal peptide" evidence="1">
    <location>
        <begin position="1"/>
        <end position="17"/>
    </location>
</feature>
<accession>A0A1X2HNF1</accession>
<dbReference type="InParanoid" id="A0A1X2HNF1"/>
<dbReference type="Proteomes" id="UP000242180">
    <property type="component" value="Unassembled WGS sequence"/>
</dbReference>
<gene>
    <name evidence="2" type="ORF">BCR43DRAFT_159700</name>
</gene>
<organism evidence="2 3">
    <name type="scientific">Syncephalastrum racemosum</name>
    <name type="common">Filamentous fungus</name>
    <dbReference type="NCBI Taxonomy" id="13706"/>
    <lineage>
        <taxon>Eukaryota</taxon>
        <taxon>Fungi</taxon>
        <taxon>Fungi incertae sedis</taxon>
        <taxon>Mucoromycota</taxon>
        <taxon>Mucoromycotina</taxon>
        <taxon>Mucoromycetes</taxon>
        <taxon>Mucorales</taxon>
        <taxon>Syncephalastraceae</taxon>
        <taxon>Syncephalastrum</taxon>
    </lineage>
</organism>
<feature type="chain" id="PRO_5013095158" evidence="1">
    <location>
        <begin position="18"/>
        <end position="115"/>
    </location>
</feature>
<name>A0A1X2HNF1_SYNRA</name>
<keyword evidence="1" id="KW-0732">Signal</keyword>
<evidence type="ECO:0000313" key="3">
    <source>
        <dbReference type="Proteomes" id="UP000242180"/>
    </source>
</evidence>
<dbReference type="AlphaFoldDB" id="A0A1X2HNF1"/>
<dbReference type="OMA" id="CVSESAN"/>
<dbReference type="EMBL" id="MCGN01000002">
    <property type="protein sequence ID" value="ORZ00933.1"/>
    <property type="molecule type" value="Genomic_DNA"/>
</dbReference>
<sequence length="115" mass="12348">MFAALGTILTLFAAVYAQSTTTSGSSNSSTAATGQCLTYPGGVCSGYVNYTVYMPEGVSFQQVEQQLSVLTNLSALLSDIDYACVESYYRFACPFYYSRCVSESANESTQDPDSL</sequence>
<reference evidence="2 3" key="1">
    <citation type="submission" date="2016-07" db="EMBL/GenBank/DDBJ databases">
        <title>Pervasive Adenine N6-methylation of Active Genes in Fungi.</title>
        <authorList>
            <consortium name="DOE Joint Genome Institute"/>
            <person name="Mondo S.J."/>
            <person name="Dannebaum R.O."/>
            <person name="Kuo R.C."/>
            <person name="Labutti K."/>
            <person name="Haridas S."/>
            <person name="Kuo A."/>
            <person name="Salamov A."/>
            <person name="Ahrendt S.R."/>
            <person name="Lipzen A."/>
            <person name="Sullivan W."/>
            <person name="Andreopoulos W.B."/>
            <person name="Clum A."/>
            <person name="Lindquist E."/>
            <person name="Daum C."/>
            <person name="Ramamoorthy G.K."/>
            <person name="Gryganskyi A."/>
            <person name="Culley D."/>
            <person name="Magnuson J.K."/>
            <person name="James T.Y."/>
            <person name="O'Malley M.A."/>
            <person name="Stajich J.E."/>
            <person name="Spatafora J.W."/>
            <person name="Visel A."/>
            <person name="Grigoriev I.V."/>
        </authorList>
    </citation>
    <scope>NUCLEOTIDE SEQUENCE [LARGE SCALE GENOMIC DNA]</scope>
    <source>
        <strain evidence="2 3">NRRL 2496</strain>
    </source>
</reference>
<dbReference type="SUPFAM" id="SSF63501">
    <property type="entry name" value="Frizzled cysteine-rich domain"/>
    <property type="match status" value="1"/>
</dbReference>
<evidence type="ECO:0000256" key="1">
    <source>
        <dbReference type="SAM" id="SignalP"/>
    </source>
</evidence>
<dbReference type="Gene3D" id="1.10.2000.10">
    <property type="entry name" value="Frizzled cysteine-rich domain"/>
    <property type="match status" value="1"/>
</dbReference>
<proteinExistence type="predicted"/>
<dbReference type="OrthoDB" id="2132896at2759"/>
<protein>
    <submittedName>
        <fullName evidence="2">Uncharacterized protein</fullName>
    </submittedName>
</protein>
<keyword evidence="3" id="KW-1185">Reference proteome</keyword>
<comment type="caution">
    <text evidence="2">The sequence shown here is derived from an EMBL/GenBank/DDBJ whole genome shotgun (WGS) entry which is preliminary data.</text>
</comment>
<dbReference type="InterPro" id="IPR036790">
    <property type="entry name" value="Frizzled_dom_sf"/>
</dbReference>
<dbReference type="STRING" id="13706.A0A1X2HNF1"/>
<evidence type="ECO:0000313" key="2">
    <source>
        <dbReference type="EMBL" id="ORZ00933.1"/>
    </source>
</evidence>